<proteinExistence type="inferred from homology"/>
<dbReference type="InterPro" id="IPR054364">
    <property type="entry name" value="Ca3427-like_PBP2"/>
</dbReference>
<dbReference type="Pfam" id="PF22384">
    <property type="entry name" value="PBP2_Ca3427_like"/>
    <property type="match status" value="1"/>
</dbReference>
<name>A0ABR3GVP4_9PEZI</name>
<dbReference type="CDD" id="cd13637">
    <property type="entry name" value="PBP2_Ca3427_like"/>
    <property type="match status" value="1"/>
</dbReference>
<reference evidence="5 6" key="1">
    <citation type="submission" date="2024-02" db="EMBL/GenBank/DDBJ databases">
        <title>Discinaceae phylogenomics.</title>
        <authorList>
            <person name="Dirks A.C."/>
            <person name="James T.Y."/>
        </authorList>
    </citation>
    <scope>NUCLEOTIDE SEQUENCE [LARGE SCALE GENOMIC DNA]</scope>
    <source>
        <strain evidence="5 6">ACD0624</strain>
    </source>
</reference>
<comment type="caution">
    <text evidence="5">The sequence shown here is derived from an EMBL/GenBank/DDBJ whole genome shotgun (WGS) entry which is preliminary data.</text>
</comment>
<dbReference type="Gene3D" id="3.40.190.10">
    <property type="entry name" value="Periplasmic binding protein-like II"/>
    <property type="match status" value="2"/>
</dbReference>
<evidence type="ECO:0000313" key="6">
    <source>
        <dbReference type="Proteomes" id="UP001447188"/>
    </source>
</evidence>
<gene>
    <name evidence="5" type="ORF">Q9L58_000835</name>
</gene>
<dbReference type="PANTHER" id="PTHR30024:SF47">
    <property type="entry name" value="TAURINE-BINDING PERIPLASMIC PROTEIN"/>
    <property type="match status" value="1"/>
</dbReference>
<feature type="domain" description="Ca3427-like PBP 2" evidence="4">
    <location>
        <begin position="88"/>
        <end position="185"/>
    </location>
</feature>
<evidence type="ECO:0000256" key="3">
    <source>
        <dbReference type="ARBA" id="ARBA00022729"/>
    </source>
</evidence>
<dbReference type="PANTHER" id="PTHR30024">
    <property type="entry name" value="ALIPHATIC SULFONATES-BINDING PROTEIN-RELATED"/>
    <property type="match status" value="1"/>
</dbReference>
<evidence type="ECO:0000259" key="4">
    <source>
        <dbReference type="Pfam" id="PF22384"/>
    </source>
</evidence>
<keyword evidence="3" id="KW-0732">Signal</keyword>
<dbReference type="SUPFAM" id="SSF53850">
    <property type="entry name" value="Periplasmic binding protein-like II"/>
    <property type="match status" value="1"/>
</dbReference>
<protein>
    <recommendedName>
        <fullName evidence="4">Ca3427-like PBP 2 domain-containing protein</fullName>
    </recommendedName>
</protein>
<organism evidence="5 6">
    <name type="scientific">Discina gigas</name>
    <dbReference type="NCBI Taxonomy" id="1032678"/>
    <lineage>
        <taxon>Eukaryota</taxon>
        <taxon>Fungi</taxon>
        <taxon>Dikarya</taxon>
        <taxon>Ascomycota</taxon>
        <taxon>Pezizomycotina</taxon>
        <taxon>Pezizomycetes</taxon>
        <taxon>Pezizales</taxon>
        <taxon>Discinaceae</taxon>
        <taxon>Discina</taxon>
    </lineage>
</organism>
<accession>A0ABR3GVP4</accession>
<evidence type="ECO:0000256" key="1">
    <source>
        <dbReference type="ARBA" id="ARBA00004418"/>
    </source>
</evidence>
<dbReference type="EMBL" id="JBBBZM010000006">
    <property type="protein sequence ID" value="KAL0640007.1"/>
    <property type="molecule type" value="Genomic_DNA"/>
</dbReference>
<dbReference type="Proteomes" id="UP001447188">
    <property type="component" value="Unassembled WGS sequence"/>
</dbReference>
<evidence type="ECO:0000256" key="2">
    <source>
        <dbReference type="ARBA" id="ARBA00010742"/>
    </source>
</evidence>
<comment type="similarity">
    <text evidence="2">Belongs to the bacterial solute-binding protein SsuA/TauA family.</text>
</comment>
<sequence>MTTLKVGYVPEHFSTPLHFAQTHGFFSRRDLSVKLIPFPSGTGHMVTSLGAGEIDLAIGLTEGWIAALGAGNPSFKLVGKYVSTPLCWAISAGAKQDKINSVADLKNGKLGISRIGSGSYVMGFVLADQQGWLNEEKEPFEFQILNDFKRLRDGVNNGIADAFMWEVFTSKKYYDSGEIRQIGEIYTPWPSWHIVAHTSLTSSAKISTITPFLSAVNEGIAYFNSHHDEAVEFISTNLDYSADDARAWLKTVRFSEDCRVVESEVVEKTVDILTKAGVINAEEGGVKPADMVAA</sequence>
<keyword evidence="6" id="KW-1185">Reference proteome</keyword>
<comment type="subcellular location">
    <subcellularLocation>
        <location evidence="1">Periplasm</location>
    </subcellularLocation>
</comment>
<evidence type="ECO:0000313" key="5">
    <source>
        <dbReference type="EMBL" id="KAL0640007.1"/>
    </source>
</evidence>
<dbReference type="Pfam" id="PF13379">
    <property type="entry name" value="NMT1_2"/>
    <property type="match status" value="1"/>
</dbReference>